<feature type="chain" id="PRO_5035799083" evidence="5">
    <location>
        <begin position="17"/>
        <end position="363"/>
    </location>
</feature>
<feature type="signal peptide" evidence="5">
    <location>
        <begin position="1"/>
        <end position="16"/>
    </location>
</feature>
<dbReference type="GO" id="GO:0062129">
    <property type="term" value="C:chitin-based extracellular matrix"/>
    <property type="evidence" value="ECO:0007669"/>
    <property type="project" value="TreeGrafter"/>
</dbReference>
<reference evidence="6 7" key="1">
    <citation type="submission" date="2020-04" db="EMBL/GenBank/DDBJ databases">
        <authorList>
            <person name="Wallbank WR R."/>
            <person name="Pardo Diaz C."/>
            <person name="Kozak K."/>
            <person name="Martin S."/>
            <person name="Jiggins C."/>
            <person name="Moest M."/>
            <person name="Warren A I."/>
            <person name="Byers J.R.P. K."/>
            <person name="Montejo-Kovacevich G."/>
            <person name="Yen C E."/>
        </authorList>
    </citation>
    <scope>NUCLEOTIDE SEQUENCE [LARGE SCALE GENOMIC DNA]</scope>
</reference>
<feature type="compositionally biased region" description="Low complexity" evidence="4">
    <location>
        <begin position="219"/>
        <end position="259"/>
    </location>
</feature>
<organism evidence="6 7">
    <name type="scientific">Arctia plantaginis</name>
    <name type="common">Wood tiger moth</name>
    <name type="synonym">Phalaena plantaginis</name>
    <dbReference type="NCBI Taxonomy" id="874455"/>
    <lineage>
        <taxon>Eukaryota</taxon>
        <taxon>Metazoa</taxon>
        <taxon>Ecdysozoa</taxon>
        <taxon>Arthropoda</taxon>
        <taxon>Hexapoda</taxon>
        <taxon>Insecta</taxon>
        <taxon>Pterygota</taxon>
        <taxon>Neoptera</taxon>
        <taxon>Endopterygota</taxon>
        <taxon>Lepidoptera</taxon>
        <taxon>Glossata</taxon>
        <taxon>Ditrysia</taxon>
        <taxon>Noctuoidea</taxon>
        <taxon>Erebidae</taxon>
        <taxon>Arctiinae</taxon>
        <taxon>Arctia</taxon>
    </lineage>
</organism>
<gene>
    <name evidence="6" type="ORF">APLA_LOCUS3895</name>
</gene>
<name>A0A8S0ZBH0_ARCPL</name>
<feature type="compositionally biased region" description="Polar residues" evidence="4">
    <location>
        <begin position="184"/>
        <end position="202"/>
    </location>
</feature>
<evidence type="ECO:0000256" key="1">
    <source>
        <dbReference type="ARBA" id="ARBA00022460"/>
    </source>
</evidence>
<dbReference type="PANTHER" id="PTHR10380">
    <property type="entry name" value="CUTICLE PROTEIN"/>
    <property type="match status" value="1"/>
</dbReference>
<dbReference type="GO" id="GO:0008010">
    <property type="term" value="F:structural constituent of chitin-based larval cuticle"/>
    <property type="evidence" value="ECO:0007669"/>
    <property type="project" value="TreeGrafter"/>
</dbReference>
<evidence type="ECO:0000256" key="3">
    <source>
        <dbReference type="PROSITE-ProRule" id="PRU00497"/>
    </source>
</evidence>
<evidence type="ECO:0000256" key="2">
    <source>
        <dbReference type="ARBA" id="ARBA00022729"/>
    </source>
</evidence>
<sequence>MKLLTVIFALILAVSGRIFNNPSIEKYVNSAETYQSGLEHQQSGLYSSQSNQYSGHEVANTRPDGKKTAKTLSYHAENEGHHYRYAYETDNGIRVQEEGKIEKGTSAHGAFSFKGDDGHEYTITYTADENGFRPSGDHLPTSPPIPEAILKSLEKNAKDEAAGIFDDGKYHEHQEPKHHEHQQIESGHQSLEFHSSGNSGANSAYFGQAATQESNLGHQESSSQSSASSSYYSPSSQYESSSASSSSGQGFDSGYGSSSGFAPSLGHQSSSGLESSLGHQYTRNEASLGYQSSSGNEDNLGHQYSESHGAMNYQSALGQGSGFSSGNYRFRTPSGFVSSASHGGSAGHFSGMSYLPPPGYHRQ</sequence>
<feature type="compositionally biased region" description="Low complexity" evidence="4">
    <location>
        <begin position="340"/>
        <end position="353"/>
    </location>
</feature>
<feature type="region of interest" description="Disordered" evidence="4">
    <location>
        <begin position="173"/>
        <end position="278"/>
    </location>
</feature>
<evidence type="ECO:0000313" key="7">
    <source>
        <dbReference type="Proteomes" id="UP000494256"/>
    </source>
</evidence>
<dbReference type="EMBL" id="CADEBD010000284">
    <property type="protein sequence ID" value="CAB3229130.1"/>
    <property type="molecule type" value="Genomic_DNA"/>
</dbReference>
<evidence type="ECO:0000256" key="5">
    <source>
        <dbReference type="SAM" id="SignalP"/>
    </source>
</evidence>
<dbReference type="PROSITE" id="PS00233">
    <property type="entry name" value="CHIT_BIND_RR_1"/>
    <property type="match status" value="1"/>
</dbReference>
<keyword evidence="1 3" id="KW-0193">Cuticle</keyword>
<feature type="compositionally biased region" description="Basic and acidic residues" evidence="4">
    <location>
        <begin position="173"/>
        <end position="183"/>
    </location>
</feature>
<evidence type="ECO:0000313" key="6">
    <source>
        <dbReference type="EMBL" id="CAB3229130.1"/>
    </source>
</evidence>
<feature type="region of interest" description="Disordered" evidence="4">
    <location>
        <begin position="340"/>
        <end position="363"/>
    </location>
</feature>
<protein>
    <submittedName>
        <fullName evidence="6">Uncharacterized protein</fullName>
    </submittedName>
</protein>
<comment type="caution">
    <text evidence="6">The sequence shown here is derived from an EMBL/GenBank/DDBJ whole genome shotgun (WGS) entry which is preliminary data.</text>
</comment>
<proteinExistence type="predicted"/>
<dbReference type="InterPro" id="IPR031311">
    <property type="entry name" value="CHIT_BIND_RR_consensus"/>
</dbReference>
<feature type="compositionally biased region" description="Polar residues" evidence="4">
    <location>
        <begin position="266"/>
        <end position="278"/>
    </location>
</feature>
<dbReference type="OrthoDB" id="5547497at2759"/>
<dbReference type="AlphaFoldDB" id="A0A8S0ZBH0"/>
<evidence type="ECO:0000256" key="4">
    <source>
        <dbReference type="SAM" id="MobiDB-lite"/>
    </source>
</evidence>
<dbReference type="PANTHER" id="PTHR10380:SF173">
    <property type="entry name" value="CUTICULAR PROTEIN 47EF, ISOFORM C-RELATED"/>
    <property type="match status" value="1"/>
</dbReference>
<dbReference type="PROSITE" id="PS51155">
    <property type="entry name" value="CHIT_BIND_RR_2"/>
    <property type="match status" value="1"/>
</dbReference>
<accession>A0A8S0ZBH0</accession>
<keyword evidence="2 5" id="KW-0732">Signal</keyword>
<dbReference type="PRINTS" id="PR00947">
    <property type="entry name" value="CUTICLE"/>
</dbReference>
<feature type="compositionally biased region" description="Polar residues" evidence="4">
    <location>
        <begin position="209"/>
        <end position="218"/>
    </location>
</feature>
<feature type="compositionally biased region" description="Polar residues" evidence="4">
    <location>
        <begin position="39"/>
        <end position="54"/>
    </location>
</feature>
<dbReference type="Proteomes" id="UP000494256">
    <property type="component" value="Unassembled WGS sequence"/>
</dbReference>
<feature type="region of interest" description="Disordered" evidence="4">
    <location>
        <begin position="39"/>
        <end position="66"/>
    </location>
</feature>
<dbReference type="Pfam" id="PF00379">
    <property type="entry name" value="Chitin_bind_4"/>
    <property type="match status" value="1"/>
</dbReference>
<dbReference type="InterPro" id="IPR050468">
    <property type="entry name" value="Cuticle_Struct_Prot"/>
</dbReference>
<dbReference type="InterPro" id="IPR000618">
    <property type="entry name" value="Insect_cuticle"/>
</dbReference>